<feature type="region of interest" description="Disordered" evidence="3">
    <location>
        <begin position="335"/>
        <end position="398"/>
    </location>
</feature>
<feature type="compositionally biased region" description="Pro residues" evidence="3">
    <location>
        <begin position="388"/>
        <end position="398"/>
    </location>
</feature>
<sequence>MDGASPEKHEAAVAWFSGYQLGYILKNGIIPDWFHGIITRKAAEDLLSPKPPGYFLIRVSESRIGYTLSYQAHDRCRHFMIDVLPENHYMIVGESVRHKSLQDLVAYYRRVPILPFNELITVACGQASKNKVDYAELLFAKNRHPTHGPGAVSPSPPQWNSNVSPSAAEDIPPALPYRSTTTNNDTPNQSTNASPVPASCGPPRLGLYPCLEAELGALSAQIVVQDAKPVPLPRKRHCVNNIQVDHPPELPARDTLDPKMEQPCTRINGLGDSRAACNEGPLTQPGTSVDLHQPKAQEAKSVSNLTQLRKKFQKMRGASEEHTYAEINDVDVQRLPLPGLGSKDGNKTASENEYEELPAESSDIKPTSPPSLSSGSVSKSEQSLPLEYLPPPPFAPGY</sequence>
<evidence type="ECO:0000256" key="3">
    <source>
        <dbReference type="SAM" id="MobiDB-lite"/>
    </source>
</evidence>
<dbReference type="Proteomes" id="UP000823561">
    <property type="component" value="Chromosome 9"/>
</dbReference>
<dbReference type="Gene3D" id="3.30.505.10">
    <property type="entry name" value="SH2 domain"/>
    <property type="match status" value="1"/>
</dbReference>
<accession>A0AAV6GQK6</accession>
<feature type="domain" description="SH2" evidence="4">
    <location>
        <begin position="33"/>
        <end position="110"/>
    </location>
</feature>
<dbReference type="EMBL" id="JADWDJ010000009">
    <property type="protein sequence ID" value="KAG5276106.1"/>
    <property type="molecule type" value="Genomic_DNA"/>
</dbReference>
<dbReference type="SUPFAM" id="SSF55550">
    <property type="entry name" value="SH2 domain"/>
    <property type="match status" value="1"/>
</dbReference>
<reference evidence="5" key="1">
    <citation type="submission" date="2020-10" db="EMBL/GenBank/DDBJ databases">
        <title>Chromosome-scale genome assembly of the Allis shad, Alosa alosa.</title>
        <authorList>
            <person name="Margot Z."/>
            <person name="Christophe K."/>
            <person name="Cabau C."/>
            <person name="Louis A."/>
            <person name="Berthelot C."/>
            <person name="Parey E."/>
            <person name="Roest Crollius H."/>
            <person name="Montfort J."/>
            <person name="Robinson-Rechavi M."/>
            <person name="Bucao C."/>
            <person name="Bouchez O."/>
            <person name="Gislard M."/>
            <person name="Lluch J."/>
            <person name="Milhes M."/>
            <person name="Lampietro C."/>
            <person name="Lopez Roques C."/>
            <person name="Donnadieu C."/>
            <person name="Braasch I."/>
            <person name="Desvignes T."/>
            <person name="Postlethwait J."/>
            <person name="Bobe J."/>
            <person name="Guiguen Y."/>
        </authorList>
    </citation>
    <scope>NUCLEOTIDE SEQUENCE</scope>
    <source>
        <strain evidence="5">M-15738</strain>
        <tissue evidence="5">Blood</tissue>
    </source>
</reference>
<dbReference type="PRINTS" id="PR00401">
    <property type="entry name" value="SH2DOMAIN"/>
</dbReference>
<keyword evidence="6" id="KW-1185">Reference proteome</keyword>
<proteinExistence type="predicted"/>
<feature type="region of interest" description="Disordered" evidence="3">
    <location>
        <begin position="145"/>
        <end position="198"/>
    </location>
</feature>
<dbReference type="AlphaFoldDB" id="A0AAV6GQK6"/>
<evidence type="ECO:0000313" key="5">
    <source>
        <dbReference type="EMBL" id="KAG5276106.1"/>
    </source>
</evidence>
<evidence type="ECO:0000256" key="2">
    <source>
        <dbReference type="PROSITE-ProRule" id="PRU00191"/>
    </source>
</evidence>
<evidence type="ECO:0000259" key="4">
    <source>
        <dbReference type="PROSITE" id="PS50001"/>
    </source>
</evidence>
<dbReference type="InterPro" id="IPR036860">
    <property type="entry name" value="SH2_dom_sf"/>
</dbReference>
<dbReference type="SMART" id="SM00252">
    <property type="entry name" value="SH2"/>
    <property type="match status" value="1"/>
</dbReference>
<feature type="compositionally biased region" description="Low complexity" evidence="3">
    <location>
        <begin position="370"/>
        <end position="387"/>
    </location>
</feature>
<name>A0AAV6GQK6_9TELE</name>
<dbReference type="InterPro" id="IPR000980">
    <property type="entry name" value="SH2"/>
</dbReference>
<dbReference type="PANTHER" id="PTHR14388:SF3">
    <property type="entry name" value="HEMATOPOIETIC SH2 DOMAIN-CONTAINING PROTEIN"/>
    <property type="match status" value="1"/>
</dbReference>
<comment type="caution">
    <text evidence="5">The sequence shown here is derived from an EMBL/GenBank/DDBJ whole genome shotgun (WGS) entry which is preliminary data.</text>
</comment>
<dbReference type="PROSITE" id="PS50001">
    <property type="entry name" value="SH2"/>
    <property type="match status" value="1"/>
</dbReference>
<dbReference type="PANTHER" id="PTHR14388">
    <property type="entry name" value="T CELL-SPECIFIC ADAPTER PROTEIN TSAD"/>
    <property type="match status" value="1"/>
</dbReference>
<keyword evidence="1 2" id="KW-0727">SH2 domain</keyword>
<feature type="region of interest" description="Disordered" evidence="3">
    <location>
        <begin position="275"/>
        <end position="304"/>
    </location>
</feature>
<gene>
    <name evidence="5" type="ORF">AALO_G00127960</name>
</gene>
<evidence type="ECO:0000256" key="1">
    <source>
        <dbReference type="ARBA" id="ARBA00022999"/>
    </source>
</evidence>
<dbReference type="GO" id="GO:0005737">
    <property type="term" value="C:cytoplasm"/>
    <property type="evidence" value="ECO:0007669"/>
    <property type="project" value="TreeGrafter"/>
</dbReference>
<feature type="compositionally biased region" description="Polar residues" evidence="3">
    <location>
        <begin position="178"/>
        <end position="194"/>
    </location>
</feature>
<evidence type="ECO:0000313" key="6">
    <source>
        <dbReference type="Proteomes" id="UP000823561"/>
    </source>
</evidence>
<organism evidence="5 6">
    <name type="scientific">Alosa alosa</name>
    <name type="common">allis shad</name>
    <dbReference type="NCBI Taxonomy" id="278164"/>
    <lineage>
        <taxon>Eukaryota</taxon>
        <taxon>Metazoa</taxon>
        <taxon>Chordata</taxon>
        <taxon>Craniata</taxon>
        <taxon>Vertebrata</taxon>
        <taxon>Euteleostomi</taxon>
        <taxon>Actinopterygii</taxon>
        <taxon>Neopterygii</taxon>
        <taxon>Teleostei</taxon>
        <taxon>Clupei</taxon>
        <taxon>Clupeiformes</taxon>
        <taxon>Clupeoidei</taxon>
        <taxon>Clupeidae</taxon>
        <taxon>Alosa</taxon>
    </lineage>
</organism>
<dbReference type="Pfam" id="PF00017">
    <property type="entry name" value="SH2"/>
    <property type="match status" value="1"/>
</dbReference>
<protein>
    <recommendedName>
        <fullName evidence="4">SH2 domain-containing protein</fullName>
    </recommendedName>
</protein>